<feature type="region of interest" description="Disordered" evidence="1">
    <location>
        <begin position="557"/>
        <end position="587"/>
    </location>
</feature>
<evidence type="ECO:0008006" key="4">
    <source>
        <dbReference type="Google" id="ProtNLM"/>
    </source>
</evidence>
<dbReference type="PANTHER" id="PTHR13268">
    <property type="entry name" value="BREAST CARCINOMA AMPLIFIED SEQUENCE 3"/>
    <property type="match status" value="1"/>
</dbReference>
<dbReference type="SUPFAM" id="SSF101908">
    <property type="entry name" value="Putative isomerase YbhE"/>
    <property type="match status" value="1"/>
</dbReference>
<accession>A0ABQ9NWX6</accession>
<dbReference type="PANTHER" id="PTHR13268:SF0">
    <property type="entry name" value="BCAS3 MICROTUBULE ASSOCIATED CELL MIGRATION FACTOR"/>
    <property type="match status" value="1"/>
</dbReference>
<evidence type="ECO:0000313" key="2">
    <source>
        <dbReference type="EMBL" id="KAJ9665526.1"/>
    </source>
</evidence>
<gene>
    <name evidence="2" type="ORF">H2201_004408</name>
</gene>
<name>A0ABQ9NWX6_9PEZI</name>
<reference evidence="2" key="1">
    <citation type="submission" date="2022-10" db="EMBL/GenBank/DDBJ databases">
        <title>Culturing micro-colonial fungi from biological soil crusts in the Mojave desert and describing Neophaeococcomyces mojavensis, and introducing the new genera and species Taxawa tesnikishii.</title>
        <authorList>
            <person name="Kurbessoian T."/>
            <person name="Stajich J.E."/>
        </authorList>
    </citation>
    <scope>NUCLEOTIDE SEQUENCE</scope>
    <source>
        <strain evidence="2">TK_1</strain>
    </source>
</reference>
<dbReference type="InterPro" id="IPR045142">
    <property type="entry name" value="BCAS3-like"/>
</dbReference>
<evidence type="ECO:0000256" key="1">
    <source>
        <dbReference type="SAM" id="MobiDB-lite"/>
    </source>
</evidence>
<feature type="region of interest" description="Disordered" evidence="1">
    <location>
        <begin position="132"/>
        <end position="161"/>
    </location>
</feature>
<comment type="caution">
    <text evidence="2">The sequence shown here is derived from an EMBL/GenBank/DDBJ whole genome shotgun (WGS) entry which is preliminary data.</text>
</comment>
<sequence length="935" mass="100129">MPNQHPLPHQPQPHFYRAPEIDFGLPGALREGLVPGENGYACVWDSLGKANFGPAQKAQNVLLVGSEGGFEIYKVGRGSIDVIGSLDDLHGSVIGAKILPWLRREDPLASLRPLVALVIHGPVVEELKAAPNLSSSSSAVTDDNGSSSSPPTGPASSHSEAIQARITHYQTRVEVYSLKEHKHVATLYKSQPIPLTTPIDNRTFEPPPPADQLTVDANGDFVVVASGNSGELFVFALSEKVDPEHPEQFRCIGKTWTTVQVREHASVSSASSSTDVNSHEGDVSGQHRIPLFSLSQRWLATVPPATSSIQSSNGTALVSKKYPRPLGITSHVAPPQPAPNCTVDAPDPAPLLQRAAKEGAQQLLKGARWATAQGKQAWTKYWAPSSTPNGQIGGSNGYAAGYAAGQQAAQFPPTHGHWSLPVLSNDPPLVSIFDLRKLHEAPLKKDRHGLAPKTTFAPALGCSFLSFAPNGLMLFTASKKGDHQFVYELKPAMHMRPIRPVKGSPPGAYVREATRFERVTVANVVDVVWSEPEGLCLAVLTDKGTVHVHELVASAFNWPPPRRPRSVKAPSKADPKNDGEDQTQRKNWGGIGSAMQAINEGARTVSTAVRTGSASGGPGLPAVGLRMTSAAGAKGAKAVAAGITKSLGAALELRRAGDNKLHLPSLVNGISPGSVRWMTGNHRGHVGLVAGGDLVIYAVSHKIFVRASSSGINKTTTTKVKRYRGPLSDRQVTSYTLPKIKDSLLPPAIATMLDRKGNEAATIPPKIDGHFTLKRPVVAKGKQPIKRRTHPLAQAELETCAPFEPFHLDRRVNLFTYDTSGMLDENGQPQTQEQVLKSFHHVNDDSQWCFGGDIPTSKVTLTAGHPSKSATGAHFEGEESLNAAVDRLTLGGGGDGEDMEVVITTRRRRPRGGQEGDDGFFEDDCEVLDFAEDRV</sequence>
<dbReference type="Proteomes" id="UP001172684">
    <property type="component" value="Unassembled WGS sequence"/>
</dbReference>
<feature type="compositionally biased region" description="Polar residues" evidence="1">
    <location>
        <begin position="132"/>
        <end position="145"/>
    </location>
</feature>
<organism evidence="2 3">
    <name type="scientific">Coniosporium apollinis</name>
    <dbReference type="NCBI Taxonomy" id="61459"/>
    <lineage>
        <taxon>Eukaryota</taxon>
        <taxon>Fungi</taxon>
        <taxon>Dikarya</taxon>
        <taxon>Ascomycota</taxon>
        <taxon>Pezizomycotina</taxon>
        <taxon>Dothideomycetes</taxon>
        <taxon>Dothideomycetes incertae sedis</taxon>
        <taxon>Coniosporium</taxon>
    </lineage>
</organism>
<keyword evidence="3" id="KW-1185">Reference proteome</keyword>
<evidence type="ECO:0000313" key="3">
    <source>
        <dbReference type="Proteomes" id="UP001172684"/>
    </source>
</evidence>
<dbReference type="EMBL" id="JAPDRL010000028">
    <property type="protein sequence ID" value="KAJ9665526.1"/>
    <property type="molecule type" value="Genomic_DNA"/>
</dbReference>
<feature type="compositionally biased region" description="Low complexity" evidence="1">
    <location>
        <begin position="146"/>
        <end position="159"/>
    </location>
</feature>
<protein>
    <recommendedName>
        <fullName evidence="4">BCAS3 domain-containing protein</fullName>
    </recommendedName>
</protein>
<feature type="compositionally biased region" description="Basic and acidic residues" evidence="1">
    <location>
        <begin position="571"/>
        <end position="584"/>
    </location>
</feature>
<proteinExistence type="predicted"/>